<feature type="compositionally biased region" description="Low complexity" evidence="1">
    <location>
        <begin position="70"/>
        <end position="80"/>
    </location>
</feature>
<dbReference type="EMBL" id="MN739942">
    <property type="protein sequence ID" value="QHT78933.1"/>
    <property type="molecule type" value="Genomic_DNA"/>
</dbReference>
<feature type="region of interest" description="Disordered" evidence="1">
    <location>
        <begin position="67"/>
        <end position="173"/>
    </location>
</feature>
<feature type="compositionally biased region" description="Polar residues" evidence="1">
    <location>
        <begin position="83"/>
        <end position="111"/>
    </location>
</feature>
<feature type="compositionally biased region" description="Basic residues" evidence="1">
    <location>
        <begin position="17"/>
        <end position="26"/>
    </location>
</feature>
<feature type="region of interest" description="Disordered" evidence="1">
    <location>
        <begin position="1"/>
        <end position="51"/>
    </location>
</feature>
<evidence type="ECO:0000256" key="1">
    <source>
        <dbReference type="SAM" id="MobiDB-lite"/>
    </source>
</evidence>
<protein>
    <submittedName>
        <fullName evidence="2">Uncharacterized protein</fullName>
    </submittedName>
</protein>
<accession>A0A6C0HFY0</accession>
<feature type="compositionally biased region" description="Basic residues" evidence="1">
    <location>
        <begin position="128"/>
        <end position="140"/>
    </location>
</feature>
<name>A0A6C0HFY0_9ZZZZ</name>
<dbReference type="AlphaFoldDB" id="A0A6C0HFY0"/>
<evidence type="ECO:0000313" key="2">
    <source>
        <dbReference type="EMBL" id="QHT78933.1"/>
    </source>
</evidence>
<organism evidence="2">
    <name type="scientific">viral metagenome</name>
    <dbReference type="NCBI Taxonomy" id="1070528"/>
    <lineage>
        <taxon>unclassified sequences</taxon>
        <taxon>metagenomes</taxon>
        <taxon>organismal metagenomes</taxon>
    </lineage>
</organism>
<proteinExistence type="predicted"/>
<sequence>MSSEVREFKINGSALATRKHRSRKHRGGDSSGTLMEVAGHNAPAPQNTSTQYASAVKSALDGNFGPAKIQQFGGKKQNGGNSTGATINLSSTRSTPGVSYTPVTSGVSPSQPATVGGGSTGGLVLAPPKRKTRISLKPKKGGSTSINLGDVPPVAGGSGSGISGSSGRTRKARKIHIRVKGVTARIARAKKAKKEAMSAPISVVKGKLESAGVIKKSSKAPEPMLRTMYADLLITKKGL</sequence>
<reference evidence="2" key="1">
    <citation type="journal article" date="2020" name="Nature">
        <title>Giant virus diversity and host interactions through global metagenomics.</title>
        <authorList>
            <person name="Schulz F."/>
            <person name="Roux S."/>
            <person name="Paez-Espino D."/>
            <person name="Jungbluth S."/>
            <person name="Walsh D.A."/>
            <person name="Denef V.J."/>
            <person name="McMahon K.D."/>
            <person name="Konstantinidis K.T."/>
            <person name="Eloe-Fadrosh E.A."/>
            <person name="Kyrpides N.C."/>
            <person name="Woyke T."/>
        </authorList>
    </citation>
    <scope>NUCLEOTIDE SEQUENCE</scope>
    <source>
        <strain evidence="2">GVMAG-M-3300023179-97</strain>
    </source>
</reference>